<name>A0A1G2QK68_9BACT</name>
<dbReference type="InterPro" id="IPR013783">
    <property type="entry name" value="Ig-like_fold"/>
</dbReference>
<evidence type="ECO:0000313" key="2">
    <source>
        <dbReference type="Proteomes" id="UP000177140"/>
    </source>
</evidence>
<proteinExistence type="predicted"/>
<gene>
    <name evidence="1" type="ORF">A2556_02210</name>
</gene>
<accession>A0A1G2QK68</accession>
<evidence type="ECO:0000313" key="1">
    <source>
        <dbReference type="EMBL" id="OHA60990.1"/>
    </source>
</evidence>
<comment type="caution">
    <text evidence="1">The sequence shown here is derived from an EMBL/GenBank/DDBJ whole genome shotgun (WGS) entry which is preliminary data.</text>
</comment>
<sequence length="761" mass="81045">MKKYILGLVLIATLVVVPIVSSGATIEELLAQIAALQAQIEAMQGSGSDGPATTPITGPTTFGQPEVKVLGSSLMLSGLLGNELSLRANFSVKVTAKDGDIYFQKVRPFWLEFNSPTLPPKNGGMPSSCSWIETPTLKMDTVRELNGNDFYVLPKGKTTNFNLSVSCKTSEMFAGSYTGRLAGFSFANTNPTTWVVNTWPTTYVVINSLTNRAITVIGEKGPWISDVNYISDKNKVFIIGERLSRVTSAVVGSKNFALDEKKTDKQVLFTLGTVALGNYPMYLESPLGKSNTVRLQIEDLDDPVNQLPIIYSITSSVAPGGRVEIQGERLTRTDYGRLVVVKGSSYDPYPIISSPDGKKLSFQVDSRETPGTYDVYVQTPAGVSNSVSLNVVGPEGSPKITSATANVRADNNSTVDVTIRGEKFADIGNIVKIGTLTRTAGIAQIGSEFLLSVSIPRSQMPNGAYPVTVEVSGKGVSNVVTLQVGSVATQPSVTVISPNGGERYQAGGTMNISWRGGFAHVGLGVVDSNGAVIAGPNGIGTLGMISAWEPNTGSYVWQIPTDFTPSSSYRLSVSSYNSETALSIQDRSDNYFTIVAPPVTPTNLLQNGDFSAGQANWDFLKVVINVLRNFDGAYNTSNSGEILYQTVLTKPGSTYEYGAKVKSNLTSGVCQVDVFGSGVDTDVINSYGVQNRSWSDTFVAKGASVQIRMINTAIVPATTGSVACSYDDLYLKPVTTVAKATTINQLASALASLKALIQALR</sequence>
<dbReference type="Proteomes" id="UP000177140">
    <property type="component" value="Unassembled WGS sequence"/>
</dbReference>
<dbReference type="EMBL" id="MHTM01000041">
    <property type="protein sequence ID" value="OHA60990.1"/>
    <property type="molecule type" value="Genomic_DNA"/>
</dbReference>
<dbReference type="Gene3D" id="2.60.40.10">
    <property type="entry name" value="Immunoglobulins"/>
    <property type="match status" value="1"/>
</dbReference>
<organism evidence="1 2">
    <name type="scientific">Candidatus Vogelbacteria bacterium RIFOXYD2_FULL_44_9</name>
    <dbReference type="NCBI Taxonomy" id="1802441"/>
    <lineage>
        <taxon>Bacteria</taxon>
        <taxon>Candidatus Vogeliibacteriota</taxon>
    </lineage>
</organism>
<protein>
    <submittedName>
        <fullName evidence="1">Uncharacterized protein</fullName>
    </submittedName>
</protein>
<reference evidence="1 2" key="1">
    <citation type="journal article" date="2016" name="Nat. Commun.">
        <title>Thousands of microbial genomes shed light on interconnected biogeochemical processes in an aquifer system.</title>
        <authorList>
            <person name="Anantharaman K."/>
            <person name="Brown C.T."/>
            <person name="Hug L.A."/>
            <person name="Sharon I."/>
            <person name="Castelle C.J."/>
            <person name="Probst A.J."/>
            <person name="Thomas B.C."/>
            <person name="Singh A."/>
            <person name="Wilkins M.J."/>
            <person name="Karaoz U."/>
            <person name="Brodie E.L."/>
            <person name="Williams K.H."/>
            <person name="Hubbard S.S."/>
            <person name="Banfield J.F."/>
        </authorList>
    </citation>
    <scope>NUCLEOTIDE SEQUENCE [LARGE SCALE GENOMIC DNA]</scope>
</reference>
<dbReference type="AlphaFoldDB" id="A0A1G2QK68"/>
<dbReference type="Gene3D" id="2.60.120.260">
    <property type="entry name" value="Galactose-binding domain-like"/>
    <property type="match status" value="1"/>
</dbReference>